<dbReference type="EC" id="3.1.3.1" evidence="1"/>
<protein>
    <recommendedName>
        <fullName evidence="1">alkaline phosphatase</fullName>
        <ecNumber evidence="1">3.1.3.1</ecNumber>
    </recommendedName>
</protein>
<evidence type="ECO:0000313" key="2">
    <source>
        <dbReference type="EMBL" id="RZF35102.1"/>
    </source>
</evidence>
<dbReference type="InterPro" id="IPR001952">
    <property type="entry name" value="Alkaline_phosphatase"/>
</dbReference>
<dbReference type="InterPro" id="IPR017850">
    <property type="entry name" value="Alkaline_phosphatase_core_sf"/>
</dbReference>
<feature type="non-terminal residue" evidence="2">
    <location>
        <position position="1"/>
    </location>
</feature>
<gene>
    <name evidence="2" type="ORF">LSTR_LSTR016165</name>
</gene>
<dbReference type="Pfam" id="PF00245">
    <property type="entry name" value="Alk_phosphatase"/>
    <property type="match status" value="1"/>
</dbReference>
<dbReference type="GO" id="GO:0004035">
    <property type="term" value="F:alkaline phosphatase activity"/>
    <property type="evidence" value="ECO:0007669"/>
    <property type="project" value="UniProtKB-EC"/>
</dbReference>
<proteinExistence type="predicted"/>
<dbReference type="STRING" id="195883.A0A482WPF1"/>
<dbReference type="EMBL" id="QKKF02029666">
    <property type="protein sequence ID" value="RZF35102.1"/>
    <property type="molecule type" value="Genomic_DNA"/>
</dbReference>
<comment type="caution">
    <text evidence="2">The sequence shown here is derived from an EMBL/GenBank/DDBJ whole genome shotgun (WGS) entry which is preliminary data.</text>
</comment>
<keyword evidence="3" id="KW-1185">Reference proteome</keyword>
<dbReference type="OrthoDB" id="5818554at2759"/>
<reference evidence="2 3" key="1">
    <citation type="journal article" date="2017" name="Gigascience">
        <title>Genome sequence of the small brown planthopper, Laodelphax striatellus.</title>
        <authorList>
            <person name="Zhu J."/>
            <person name="Jiang F."/>
            <person name="Wang X."/>
            <person name="Yang P."/>
            <person name="Bao Y."/>
            <person name="Zhao W."/>
            <person name="Wang W."/>
            <person name="Lu H."/>
            <person name="Wang Q."/>
            <person name="Cui N."/>
            <person name="Li J."/>
            <person name="Chen X."/>
            <person name="Luo L."/>
            <person name="Yu J."/>
            <person name="Kang L."/>
            <person name="Cui F."/>
        </authorList>
    </citation>
    <scope>NUCLEOTIDE SEQUENCE [LARGE SCALE GENOMIC DNA]</scope>
    <source>
        <strain evidence="2">Lst14</strain>
    </source>
</reference>
<sequence length="67" mass="7578">VILGGGRKKFLPETVKDKSGIKGDRLDKANLIQEWLDDKKERNAKAKYIEDRNGLLEANTTSSDYIL</sequence>
<evidence type="ECO:0000313" key="3">
    <source>
        <dbReference type="Proteomes" id="UP000291343"/>
    </source>
</evidence>
<dbReference type="PANTHER" id="PTHR11596">
    <property type="entry name" value="ALKALINE PHOSPHATASE"/>
    <property type="match status" value="1"/>
</dbReference>
<dbReference type="SUPFAM" id="SSF53649">
    <property type="entry name" value="Alkaline phosphatase-like"/>
    <property type="match status" value="1"/>
</dbReference>
<dbReference type="Proteomes" id="UP000291343">
    <property type="component" value="Unassembled WGS sequence"/>
</dbReference>
<dbReference type="SMR" id="A0A482WPF1"/>
<accession>A0A482WPF1</accession>
<evidence type="ECO:0000256" key="1">
    <source>
        <dbReference type="ARBA" id="ARBA00012647"/>
    </source>
</evidence>
<dbReference type="Gene3D" id="3.40.720.10">
    <property type="entry name" value="Alkaline Phosphatase, subunit A"/>
    <property type="match status" value="1"/>
</dbReference>
<dbReference type="AlphaFoldDB" id="A0A482WPF1"/>
<dbReference type="InParanoid" id="A0A482WPF1"/>
<organism evidence="2 3">
    <name type="scientific">Laodelphax striatellus</name>
    <name type="common">Small brown planthopper</name>
    <name type="synonym">Delphax striatella</name>
    <dbReference type="NCBI Taxonomy" id="195883"/>
    <lineage>
        <taxon>Eukaryota</taxon>
        <taxon>Metazoa</taxon>
        <taxon>Ecdysozoa</taxon>
        <taxon>Arthropoda</taxon>
        <taxon>Hexapoda</taxon>
        <taxon>Insecta</taxon>
        <taxon>Pterygota</taxon>
        <taxon>Neoptera</taxon>
        <taxon>Paraneoptera</taxon>
        <taxon>Hemiptera</taxon>
        <taxon>Auchenorrhyncha</taxon>
        <taxon>Fulgoroidea</taxon>
        <taxon>Delphacidae</taxon>
        <taxon>Criomorphinae</taxon>
        <taxon>Laodelphax</taxon>
    </lineage>
</organism>
<name>A0A482WPF1_LAOST</name>
<feature type="non-terminal residue" evidence="2">
    <location>
        <position position="67"/>
    </location>
</feature>
<dbReference type="PANTHER" id="PTHR11596:SF91">
    <property type="entry name" value="ALKALINE PHOSPHATASE-RELATED"/>
    <property type="match status" value="1"/>
</dbReference>